<dbReference type="PANTHER" id="PTHR46558:SF11">
    <property type="entry name" value="HTH-TYPE TRANSCRIPTIONAL REGULATOR XRE"/>
    <property type="match status" value="1"/>
</dbReference>
<evidence type="ECO:0000259" key="2">
    <source>
        <dbReference type="PROSITE" id="PS50943"/>
    </source>
</evidence>
<comment type="caution">
    <text evidence="3">The sequence shown here is derived from an EMBL/GenBank/DDBJ whole genome shotgun (WGS) entry which is preliminary data.</text>
</comment>
<sequence>MIGKQLRQLRKERKMIQEQLAAILNMAKSTVSQYENNINEPDLTTLVKLADIFEVSTDYLLGRSTVRRIEAVEVVKPKNVAYLGESIEKLSDNEAEYLRESLGVYRKVRDK</sequence>
<dbReference type="GO" id="GO:0003677">
    <property type="term" value="F:DNA binding"/>
    <property type="evidence" value="ECO:0007669"/>
    <property type="project" value="UniProtKB-KW"/>
</dbReference>
<proteinExistence type="predicted"/>
<evidence type="ECO:0000256" key="1">
    <source>
        <dbReference type="ARBA" id="ARBA00023125"/>
    </source>
</evidence>
<keyword evidence="1" id="KW-0238">DNA-binding</keyword>
<accession>A0A5C4T4Q2</accession>
<protein>
    <submittedName>
        <fullName evidence="3">Helix-turn-helix transcriptional regulator</fullName>
    </submittedName>
</protein>
<evidence type="ECO:0000313" key="3">
    <source>
        <dbReference type="EMBL" id="TNJ64032.1"/>
    </source>
</evidence>
<name>A0A5C4T4Q2_9BACL</name>
<dbReference type="Gene3D" id="1.10.260.40">
    <property type="entry name" value="lambda repressor-like DNA-binding domains"/>
    <property type="match status" value="1"/>
</dbReference>
<dbReference type="Proteomes" id="UP000307943">
    <property type="component" value="Unassembled WGS sequence"/>
</dbReference>
<dbReference type="SMART" id="SM00530">
    <property type="entry name" value="HTH_XRE"/>
    <property type="match status" value="1"/>
</dbReference>
<dbReference type="Pfam" id="PF01381">
    <property type="entry name" value="HTH_3"/>
    <property type="match status" value="1"/>
</dbReference>
<evidence type="ECO:0000313" key="4">
    <source>
        <dbReference type="Proteomes" id="UP000307943"/>
    </source>
</evidence>
<reference evidence="3 4" key="1">
    <citation type="submission" date="2019-05" db="EMBL/GenBank/DDBJ databases">
        <title>We sequenced the genome of Paenibacillus hemerocallicola KCTC 33185 for further insight into its adaptation and study the phylogeny of Paenibacillus.</title>
        <authorList>
            <person name="Narsing Rao M.P."/>
        </authorList>
    </citation>
    <scope>NUCLEOTIDE SEQUENCE [LARGE SCALE GENOMIC DNA]</scope>
    <source>
        <strain evidence="3 4">KCTC 33185</strain>
    </source>
</reference>
<dbReference type="PANTHER" id="PTHR46558">
    <property type="entry name" value="TRACRIPTIONAL REGULATORY PROTEIN-RELATED-RELATED"/>
    <property type="match status" value="1"/>
</dbReference>
<dbReference type="InterPro" id="IPR010982">
    <property type="entry name" value="Lambda_DNA-bd_dom_sf"/>
</dbReference>
<dbReference type="AlphaFoldDB" id="A0A5C4T4Q2"/>
<feature type="domain" description="HTH cro/C1-type" evidence="2">
    <location>
        <begin position="6"/>
        <end position="60"/>
    </location>
</feature>
<dbReference type="SUPFAM" id="SSF47413">
    <property type="entry name" value="lambda repressor-like DNA-binding domains"/>
    <property type="match status" value="1"/>
</dbReference>
<dbReference type="RefSeq" id="WP_139604436.1">
    <property type="nucleotide sequence ID" value="NZ_VDCQ01000034.1"/>
</dbReference>
<dbReference type="PROSITE" id="PS50943">
    <property type="entry name" value="HTH_CROC1"/>
    <property type="match status" value="1"/>
</dbReference>
<dbReference type="InterPro" id="IPR001387">
    <property type="entry name" value="Cro/C1-type_HTH"/>
</dbReference>
<dbReference type="OrthoDB" id="1863321at2"/>
<keyword evidence="4" id="KW-1185">Reference proteome</keyword>
<dbReference type="CDD" id="cd00093">
    <property type="entry name" value="HTH_XRE"/>
    <property type="match status" value="1"/>
</dbReference>
<organism evidence="3 4">
    <name type="scientific">Paenibacillus hemerocallicola</name>
    <dbReference type="NCBI Taxonomy" id="1172614"/>
    <lineage>
        <taxon>Bacteria</taxon>
        <taxon>Bacillati</taxon>
        <taxon>Bacillota</taxon>
        <taxon>Bacilli</taxon>
        <taxon>Bacillales</taxon>
        <taxon>Paenibacillaceae</taxon>
        <taxon>Paenibacillus</taxon>
    </lineage>
</organism>
<gene>
    <name evidence="3" type="ORF">FE784_22245</name>
</gene>
<dbReference type="EMBL" id="VDCQ01000034">
    <property type="protein sequence ID" value="TNJ64032.1"/>
    <property type="molecule type" value="Genomic_DNA"/>
</dbReference>